<evidence type="ECO:0000256" key="1">
    <source>
        <dbReference type="SAM" id="MobiDB-lite"/>
    </source>
</evidence>
<sequence length="119" mass="12424">MSSSTKYNKTNSDTLKTIGGVAATKDKVGTDSGVGVGPEDAASGRNNEAALHSNPSQASAWPSKPSPPDEDDEGETNKDQESDSDDDFPEFYGGYPRGKIVGPVTGGQSGRPIRPTRPK</sequence>
<dbReference type="EMBL" id="KN838636">
    <property type="protein sequence ID" value="KIJ99921.1"/>
    <property type="molecule type" value="Genomic_DNA"/>
</dbReference>
<accession>A0A0C9XQH9</accession>
<dbReference type="HOGENOM" id="CLU_2133941_0_0_1"/>
<dbReference type="AlphaFoldDB" id="A0A0C9XQH9"/>
<evidence type="ECO:0000313" key="3">
    <source>
        <dbReference type="Proteomes" id="UP000054477"/>
    </source>
</evidence>
<reference evidence="3" key="2">
    <citation type="submission" date="2015-01" db="EMBL/GenBank/DDBJ databases">
        <title>Evolutionary Origins and Diversification of the Mycorrhizal Mutualists.</title>
        <authorList>
            <consortium name="DOE Joint Genome Institute"/>
            <consortium name="Mycorrhizal Genomics Consortium"/>
            <person name="Kohler A."/>
            <person name="Kuo A."/>
            <person name="Nagy L.G."/>
            <person name="Floudas D."/>
            <person name="Copeland A."/>
            <person name="Barry K.W."/>
            <person name="Cichocki N."/>
            <person name="Veneault-Fourrey C."/>
            <person name="LaButti K."/>
            <person name="Lindquist E.A."/>
            <person name="Lipzen A."/>
            <person name="Lundell T."/>
            <person name="Morin E."/>
            <person name="Murat C."/>
            <person name="Riley R."/>
            <person name="Ohm R."/>
            <person name="Sun H."/>
            <person name="Tunlid A."/>
            <person name="Henrissat B."/>
            <person name="Grigoriev I.V."/>
            <person name="Hibbett D.S."/>
            <person name="Martin F."/>
        </authorList>
    </citation>
    <scope>NUCLEOTIDE SEQUENCE [LARGE SCALE GENOMIC DNA]</scope>
    <source>
        <strain evidence="3">LaAM-08-1</strain>
    </source>
</reference>
<proteinExistence type="predicted"/>
<protein>
    <submittedName>
        <fullName evidence="2">Uncharacterized protein</fullName>
    </submittedName>
</protein>
<organism evidence="2 3">
    <name type="scientific">Laccaria amethystina LaAM-08-1</name>
    <dbReference type="NCBI Taxonomy" id="1095629"/>
    <lineage>
        <taxon>Eukaryota</taxon>
        <taxon>Fungi</taxon>
        <taxon>Dikarya</taxon>
        <taxon>Basidiomycota</taxon>
        <taxon>Agaricomycotina</taxon>
        <taxon>Agaricomycetes</taxon>
        <taxon>Agaricomycetidae</taxon>
        <taxon>Agaricales</taxon>
        <taxon>Agaricineae</taxon>
        <taxon>Hydnangiaceae</taxon>
        <taxon>Laccaria</taxon>
    </lineage>
</organism>
<dbReference type="Proteomes" id="UP000054477">
    <property type="component" value="Unassembled WGS sequence"/>
</dbReference>
<name>A0A0C9XQH9_9AGAR</name>
<feature type="region of interest" description="Disordered" evidence="1">
    <location>
        <begin position="1"/>
        <end position="119"/>
    </location>
</feature>
<dbReference type="OrthoDB" id="10438522at2759"/>
<keyword evidence="3" id="KW-1185">Reference proteome</keyword>
<gene>
    <name evidence="2" type="ORF">K443DRAFT_679602</name>
</gene>
<evidence type="ECO:0000313" key="2">
    <source>
        <dbReference type="EMBL" id="KIJ99921.1"/>
    </source>
</evidence>
<feature type="compositionally biased region" description="Polar residues" evidence="1">
    <location>
        <begin position="1"/>
        <end position="15"/>
    </location>
</feature>
<reference evidence="2 3" key="1">
    <citation type="submission" date="2014-04" db="EMBL/GenBank/DDBJ databases">
        <authorList>
            <consortium name="DOE Joint Genome Institute"/>
            <person name="Kuo A."/>
            <person name="Kohler A."/>
            <person name="Nagy L.G."/>
            <person name="Floudas D."/>
            <person name="Copeland A."/>
            <person name="Barry K.W."/>
            <person name="Cichocki N."/>
            <person name="Veneault-Fourrey C."/>
            <person name="LaButti K."/>
            <person name="Lindquist E.A."/>
            <person name="Lipzen A."/>
            <person name="Lundell T."/>
            <person name="Morin E."/>
            <person name="Murat C."/>
            <person name="Sun H."/>
            <person name="Tunlid A."/>
            <person name="Henrissat B."/>
            <person name="Grigoriev I.V."/>
            <person name="Hibbett D.S."/>
            <person name="Martin F."/>
            <person name="Nordberg H.P."/>
            <person name="Cantor M.N."/>
            <person name="Hua S.X."/>
        </authorList>
    </citation>
    <scope>NUCLEOTIDE SEQUENCE [LARGE SCALE GENOMIC DNA]</scope>
    <source>
        <strain evidence="2 3">LaAM-08-1</strain>
    </source>
</reference>